<evidence type="ECO:0000313" key="3">
    <source>
        <dbReference type="Proteomes" id="UP000218702"/>
    </source>
</evidence>
<protein>
    <recommendedName>
        <fullName evidence="1">Tox-PL-2 domain-containing protein</fullName>
    </recommendedName>
</protein>
<evidence type="ECO:0000313" key="2">
    <source>
        <dbReference type="EMBL" id="BAZ84957.1"/>
    </source>
</evidence>
<feature type="domain" description="Tox-PL-2" evidence="1">
    <location>
        <begin position="6"/>
        <end position="103"/>
    </location>
</feature>
<reference evidence="2 3" key="1">
    <citation type="submission" date="2017-06" db="EMBL/GenBank/DDBJ databases">
        <title>Genome sequencing of cyanobaciteial culture collection at National Institute for Environmental Studies (NIES).</title>
        <authorList>
            <person name="Hirose Y."/>
            <person name="Shimura Y."/>
            <person name="Fujisawa T."/>
            <person name="Nakamura Y."/>
            <person name="Kawachi M."/>
        </authorList>
    </citation>
    <scope>NUCLEOTIDE SEQUENCE [LARGE SCALE GENOMIC DNA]</scope>
    <source>
        <strain evidence="2 3">NIES-806</strain>
    </source>
</reference>
<dbReference type="RefSeq" id="WP_096665089.1">
    <property type="nucleotide sequence ID" value="NZ_AP018316.1"/>
</dbReference>
<proteinExistence type="predicted"/>
<sequence>MTNNDIHCQLNDIAEQFHIFECVPCAIALRQFLINQKIPGRKINLFTGSTEDPFCNIYHEVLQQNISINGRHYAIAVEIDGQELIFDNIHPEGVSRVNWINNLYCVIQDLGGEFQITETEF</sequence>
<keyword evidence="3" id="KW-1185">Reference proteome</keyword>
<organism evidence="2 3">
    <name type="scientific">Dolichospermum compactum NIES-806</name>
    <dbReference type="NCBI Taxonomy" id="1973481"/>
    <lineage>
        <taxon>Bacteria</taxon>
        <taxon>Bacillati</taxon>
        <taxon>Cyanobacteriota</taxon>
        <taxon>Cyanophyceae</taxon>
        <taxon>Nostocales</taxon>
        <taxon>Aphanizomenonaceae</taxon>
        <taxon>Dolichospermum</taxon>
        <taxon>Dolichospermum compactum</taxon>
    </lineage>
</organism>
<dbReference type="EMBL" id="AP018316">
    <property type="protein sequence ID" value="BAZ84957.1"/>
    <property type="molecule type" value="Genomic_DNA"/>
</dbReference>
<name>A0A1Z4V0E0_9CYAN</name>
<dbReference type="Proteomes" id="UP000218702">
    <property type="component" value="Chromosome"/>
</dbReference>
<dbReference type="AlphaFoldDB" id="A0A1Z4V0E0"/>
<gene>
    <name evidence="2" type="ORF">NIES806_11570</name>
</gene>
<dbReference type="InterPro" id="IPR028910">
    <property type="entry name" value="Tox-PL-2_dom"/>
</dbReference>
<evidence type="ECO:0000259" key="1">
    <source>
        <dbReference type="Pfam" id="PF15643"/>
    </source>
</evidence>
<dbReference type="KEGG" id="dcm:NIES806_11570"/>
<dbReference type="Pfam" id="PF15643">
    <property type="entry name" value="Tox-PL-2"/>
    <property type="match status" value="1"/>
</dbReference>
<dbReference type="OrthoDB" id="486813at2"/>
<accession>A0A1Z4V0E0</accession>